<proteinExistence type="inferred from homology"/>
<evidence type="ECO:0000256" key="4">
    <source>
        <dbReference type="RuleBase" id="RU367119"/>
    </source>
</evidence>
<gene>
    <name evidence="6" type="ORF">GCM10009092_36980</name>
</gene>
<evidence type="ECO:0000256" key="3">
    <source>
        <dbReference type="ARBA" id="ARBA00022729"/>
    </source>
</evidence>
<dbReference type="InterPro" id="IPR011862">
    <property type="entry name" value="Phos-bd"/>
</dbReference>
<dbReference type="Gene3D" id="3.40.190.10">
    <property type="entry name" value="Periplasmic binding protein-like II"/>
    <property type="match status" value="2"/>
</dbReference>
<comment type="subcellular location">
    <subcellularLocation>
        <location evidence="4">Periplasm</location>
    </subcellularLocation>
    <subcellularLocation>
        <location evidence="4">Secreted</location>
    </subcellularLocation>
</comment>
<dbReference type="NCBIfam" id="TIGR02136">
    <property type="entry name" value="ptsS_2"/>
    <property type="match status" value="1"/>
</dbReference>
<dbReference type="Proteomes" id="UP001501757">
    <property type="component" value="Unassembled WGS sequence"/>
</dbReference>
<comment type="caution">
    <text evidence="6">The sequence shown here is derived from an EMBL/GenBank/DDBJ whole genome shotgun (WGS) entry which is preliminary data.</text>
</comment>
<evidence type="ECO:0000256" key="2">
    <source>
        <dbReference type="ARBA" id="ARBA00022448"/>
    </source>
</evidence>
<keyword evidence="3" id="KW-0732">Signal</keyword>
<comment type="similarity">
    <text evidence="1 4">Belongs to the PstS family.</text>
</comment>
<dbReference type="InterPro" id="IPR024370">
    <property type="entry name" value="PBP_domain"/>
</dbReference>
<sequence length="287" mass="31305">MSGTITSVGSDTLGNLMTFWAEEFKRYYPHVAFQIQASGSSTAPAALTEGTANVGPMSRDLKESEIAYFSKVHGYQPTVLKVAIDAIALFVDLHNPVAGLNLQEVDAIFSVTRYCGGPESIAYWHQLGLQGSWKNKRIRLFGRNSVSGTYGLFKAEALCQGDFLATVNEQPGSASVVQSVAYSDGALGYAGFGYKTAGVRALSIARQGNQYISPSMENIASGQYPLSRFLYLVVNKAPEQPLPLLEREFIRFILSPVGQDLVRRDGFIPVPDNVIRQQLRLIGVVIE</sequence>
<keyword evidence="4" id="KW-0574">Periplasm</keyword>
<keyword evidence="4" id="KW-0592">Phosphate transport</keyword>
<keyword evidence="2 4" id="KW-0813">Transport</keyword>
<keyword evidence="7" id="KW-1185">Reference proteome</keyword>
<reference evidence="6 7" key="1">
    <citation type="journal article" date="2019" name="Int. J. Syst. Evol. Microbiol.">
        <title>The Global Catalogue of Microorganisms (GCM) 10K type strain sequencing project: providing services to taxonomists for standard genome sequencing and annotation.</title>
        <authorList>
            <consortium name="The Broad Institute Genomics Platform"/>
            <consortium name="The Broad Institute Genome Sequencing Center for Infectious Disease"/>
            <person name="Wu L."/>
            <person name="Ma J."/>
        </authorList>
    </citation>
    <scope>NUCLEOTIDE SEQUENCE [LARGE SCALE GENOMIC DNA]</scope>
    <source>
        <strain evidence="6 7">JCM 13378</strain>
    </source>
</reference>
<name>A0ABN0XPX0_9ALTE</name>
<evidence type="ECO:0000313" key="7">
    <source>
        <dbReference type="Proteomes" id="UP001501757"/>
    </source>
</evidence>
<comment type="function">
    <text evidence="4">Involved in the system for phosphate transport across the cytoplasmic membrane.</text>
</comment>
<dbReference type="CDD" id="cd13653">
    <property type="entry name" value="PBP2_phosphate_like_1"/>
    <property type="match status" value="1"/>
</dbReference>
<evidence type="ECO:0000259" key="5">
    <source>
        <dbReference type="Pfam" id="PF12849"/>
    </source>
</evidence>
<dbReference type="PANTHER" id="PTHR30570:SF6">
    <property type="entry name" value="PHOSPHATE-BINDING PROTEIN PSTS"/>
    <property type="match status" value="1"/>
</dbReference>
<protein>
    <recommendedName>
        <fullName evidence="4">Phosphate-binding protein</fullName>
    </recommendedName>
</protein>
<feature type="domain" description="PBP" evidence="5">
    <location>
        <begin position="3"/>
        <end position="256"/>
    </location>
</feature>
<evidence type="ECO:0000313" key="6">
    <source>
        <dbReference type="EMBL" id="GAA0369327.1"/>
    </source>
</evidence>
<organism evidence="6 7">
    <name type="scientific">Bowmanella denitrificans</name>
    <dbReference type="NCBI Taxonomy" id="366582"/>
    <lineage>
        <taxon>Bacteria</taxon>
        <taxon>Pseudomonadati</taxon>
        <taxon>Pseudomonadota</taxon>
        <taxon>Gammaproteobacteria</taxon>
        <taxon>Alteromonadales</taxon>
        <taxon>Alteromonadaceae</taxon>
        <taxon>Bowmanella</taxon>
    </lineage>
</organism>
<dbReference type="SUPFAM" id="SSF53850">
    <property type="entry name" value="Periplasmic binding protein-like II"/>
    <property type="match status" value="1"/>
</dbReference>
<dbReference type="InterPro" id="IPR050811">
    <property type="entry name" value="Phosphate_ABC_transporter"/>
</dbReference>
<keyword evidence="4" id="KW-0964">Secreted</keyword>
<evidence type="ECO:0000256" key="1">
    <source>
        <dbReference type="ARBA" id="ARBA00008725"/>
    </source>
</evidence>
<dbReference type="PANTHER" id="PTHR30570">
    <property type="entry name" value="PERIPLASMIC PHOSPHATE BINDING COMPONENT OF PHOSPHATE ABC TRANSPORTER"/>
    <property type="match status" value="1"/>
</dbReference>
<dbReference type="EMBL" id="BAAAEI010000023">
    <property type="protein sequence ID" value="GAA0369327.1"/>
    <property type="molecule type" value="Genomic_DNA"/>
</dbReference>
<dbReference type="Pfam" id="PF12849">
    <property type="entry name" value="PBP_like_2"/>
    <property type="match status" value="1"/>
</dbReference>
<accession>A0ABN0XPX0</accession>